<keyword evidence="1" id="KW-0472">Membrane</keyword>
<dbReference type="AlphaFoldDB" id="A0A6B8RIY4"/>
<name>A0A6B8RIY4_9BACL</name>
<feature type="transmembrane region" description="Helical" evidence="1">
    <location>
        <begin position="7"/>
        <end position="27"/>
    </location>
</feature>
<dbReference type="Proteomes" id="UP000426246">
    <property type="component" value="Chromosome"/>
</dbReference>
<reference evidence="3" key="1">
    <citation type="submission" date="2018-11" db="EMBL/GenBank/DDBJ databases">
        <title>Complete genome sequence of Paenibacillus sp. ML311-T8.</title>
        <authorList>
            <person name="Nam Y.-D."/>
            <person name="Kang J."/>
            <person name="Chung W.-H."/>
            <person name="Park Y.S."/>
        </authorList>
    </citation>
    <scope>NUCLEOTIDE SEQUENCE [LARGE SCALE GENOMIC DNA]</scope>
    <source>
        <strain evidence="3">ML311-T8</strain>
    </source>
</reference>
<keyword evidence="3" id="KW-1185">Reference proteome</keyword>
<evidence type="ECO:0000313" key="2">
    <source>
        <dbReference type="EMBL" id="QGQ95542.1"/>
    </source>
</evidence>
<accession>A0A6B8RIY4</accession>
<sequence>MKIRTKLILANLLIVLFLLGSLTYVLIKKSSDIVLDNVMENAQLSLSQVSANLDNKLHSYENIANTMYLNTSLQIMLQTQYKDMEAAYVDYFASFQPYDLAMRTTQNIAHMKIYTDNPSFVFANFSLIDNDILNSNWYKKAMESQFGNYWTASYDSTFPTERLFSFRQRLNNFNVNSPLVVSLEIDISVLDSLVTEESKRKRIIFAHADGAVFIDSSKNQKIANIVELPFYDELQASATGNIAYKEGKQSYRILFQTLSSRNAVKG</sequence>
<evidence type="ECO:0000313" key="3">
    <source>
        <dbReference type="Proteomes" id="UP000426246"/>
    </source>
</evidence>
<protein>
    <submittedName>
        <fullName evidence="2">Uncharacterized protein</fullName>
    </submittedName>
</protein>
<keyword evidence="1" id="KW-1133">Transmembrane helix</keyword>
<organism evidence="2 3">
    <name type="scientific">Paenibacillus psychroresistens</name>
    <dbReference type="NCBI Taxonomy" id="1778678"/>
    <lineage>
        <taxon>Bacteria</taxon>
        <taxon>Bacillati</taxon>
        <taxon>Bacillota</taxon>
        <taxon>Bacilli</taxon>
        <taxon>Bacillales</taxon>
        <taxon>Paenibacillaceae</taxon>
        <taxon>Paenibacillus</taxon>
    </lineage>
</organism>
<evidence type="ECO:0000256" key="1">
    <source>
        <dbReference type="SAM" id="Phobius"/>
    </source>
</evidence>
<dbReference type="RefSeq" id="WP_155700579.1">
    <property type="nucleotide sequence ID" value="NZ_CP034235.1"/>
</dbReference>
<dbReference type="KEGG" id="ppsc:EHS13_11955"/>
<gene>
    <name evidence="2" type="ORF">EHS13_11955</name>
</gene>
<keyword evidence="1" id="KW-0812">Transmembrane</keyword>
<dbReference type="EMBL" id="CP034235">
    <property type="protein sequence ID" value="QGQ95542.1"/>
    <property type="molecule type" value="Genomic_DNA"/>
</dbReference>
<proteinExistence type="predicted"/>